<evidence type="ECO:0000256" key="3">
    <source>
        <dbReference type="ARBA" id="ARBA00023161"/>
    </source>
</evidence>
<gene>
    <name evidence="7" type="ORF">QCA50_013203</name>
</gene>
<accession>A0AAW0FUN0</accession>
<evidence type="ECO:0000256" key="5">
    <source>
        <dbReference type="SAM" id="MobiDB-lite"/>
    </source>
</evidence>
<evidence type="ECO:0000256" key="4">
    <source>
        <dbReference type="ARBA" id="ARBA00023242"/>
    </source>
</evidence>
<comment type="caution">
    <text evidence="7">The sequence shown here is derived from an EMBL/GenBank/DDBJ whole genome shotgun (WGS) entry which is preliminary data.</text>
</comment>
<comment type="subcellular location">
    <subcellularLocation>
        <location evidence="1">Nucleus</location>
    </subcellularLocation>
</comment>
<protein>
    <recommendedName>
        <fullName evidence="6">UPF3 domain-containing protein</fullName>
    </recommendedName>
</protein>
<evidence type="ECO:0000256" key="2">
    <source>
        <dbReference type="ARBA" id="ARBA00005991"/>
    </source>
</evidence>
<dbReference type="PANTHER" id="PTHR13112">
    <property type="entry name" value="UPF3 REGULATOR OF NONSENSE TRANSCRIPTS-LIKE PROTEIN"/>
    <property type="match status" value="1"/>
</dbReference>
<keyword evidence="4" id="KW-0539">Nucleus</keyword>
<feature type="region of interest" description="Disordered" evidence="5">
    <location>
        <begin position="1"/>
        <end position="42"/>
    </location>
</feature>
<dbReference type="GO" id="GO:0003729">
    <property type="term" value="F:mRNA binding"/>
    <property type="evidence" value="ECO:0007669"/>
    <property type="project" value="TreeGrafter"/>
</dbReference>
<feature type="region of interest" description="Disordered" evidence="5">
    <location>
        <begin position="196"/>
        <end position="347"/>
    </location>
</feature>
<feature type="compositionally biased region" description="Basic and acidic residues" evidence="5">
    <location>
        <begin position="196"/>
        <end position="217"/>
    </location>
</feature>
<dbReference type="PANTHER" id="PTHR13112:SF0">
    <property type="entry name" value="FI21285P1"/>
    <property type="match status" value="1"/>
</dbReference>
<reference evidence="7 8" key="1">
    <citation type="submission" date="2022-09" db="EMBL/GenBank/DDBJ databases">
        <authorList>
            <person name="Palmer J.M."/>
        </authorList>
    </citation>
    <scope>NUCLEOTIDE SEQUENCE [LARGE SCALE GENOMIC DNA]</scope>
    <source>
        <strain evidence="7 8">DSM 7382</strain>
    </source>
</reference>
<comment type="similarity">
    <text evidence="2">Belongs to the RENT3 family.</text>
</comment>
<feature type="compositionally biased region" description="Low complexity" evidence="5">
    <location>
        <begin position="318"/>
        <end position="334"/>
    </location>
</feature>
<feature type="region of interest" description="Disordered" evidence="5">
    <location>
        <begin position="408"/>
        <end position="441"/>
    </location>
</feature>
<dbReference type="AlphaFoldDB" id="A0AAW0FUN0"/>
<feature type="compositionally biased region" description="Basic residues" evidence="5">
    <location>
        <begin position="428"/>
        <end position="441"/>
    </location>
</feature>
<dbReference type="GO" id="GO:0005730">
    <property type="term" value="C:nucleolus"/>
    <property type="evidence" value="ECO:0007669"/>
    <property type="project" value="TreeGrafter"/>
</dbReference>
<dbReference type="GO" id="GO:0005737">
    <property type="term" value="C:cytoplasm"/>
    <property type="evidence" value="ECO:0007669"/>
    <property type="project" value="TreeGrafter"/>
</dbReference>
<evidence type="ECO:0000313" key="8">
    <source>
        <dbReference type="Proteomes" id="UP001385951"/>
    </source>
</evidence>
<dbReference type="GO" id="GO:0000184">
    <property type="term" value="P:nuclear-transcribed mRNA catabolic process, nonsense-mediated decay"/>
    <property type="evidence" value="ECO:0007669"/>
    <property type="project" value="UniProtKB-KW"/>
</dbReference>
<proteinExistence type="inferred from homology"/>
<sequence>MAADAIMNEPPHKAKTKDKDKERKGRSSGKGPSEPRLKTVVRRLPPNLPENVFWQSVDPWVKDETVTWKVYYQGKFRKRLNKENIPSRAYIAFKNEELLTTFSREYDGHLFRDKAGNESTAIVEFAPYQKVPSEKKKIDSRIGTIEKDEDYISFLKSLEDASAKAFDIDNLETLVVAAQAPPLPTTTPLLEALKAEKSAQKEKEALARTQAHFKEHPPTIAVPPKREESKKKGAAAPPSTSTKPADQQAPPTPGKKAAKKAAAAAKAAAQQETSNASASSPKSAPKQPRSEPPTPKKQRQAKAAAGNVQSPPPPALIIPPVDTATSSAPAPVTTNNTTQQAVAPPRRRPVIGLASRQFEAALSGAGVKRRERGKDQSAADTPTEVKPTKVAKEKPIVPIILQREVTVPVQAAPRVPSAATREDAPRGGRGRGRGRGKGRGG</sequence>
<dbReference type="InterPro" id="IPR005120">
    <property type="entry name" value="UPF3_dom"/>
</dbReference>
<organism evidence="7 8">
    <name type="scientific">Cerrena zonata</name>
    <dbReference type="NCBI Taxonomy" id="2478898"/>
    <lineage>
        <taxon>Eukaryota</taxon>
        <taxon>Fungi</taxon>
        <taxon>Dikarya</taxon>
        <taxon>Basidiomycota</taxon>
        <taxon>Agaricomycotina</taxon>
        <taxon>Agaricomycetes</taxon>
        <taxon>Polyporales</taxon>
        <taxon>Cerrenaceae</taxon>
        <taxon>Cerrena</taxon>
    </lineage>
</organism>
<dbReference type="EMBL" id="JASBNA010000029">
    <property type="protein sequence ID" value="KAK7683827.1"/>
    <property type="molecule type" value="Genomic_DNA"/>
</dbReference>
<feature type="domain" description="UPF3" evidence="6">
    <location>
        <begin position="36"/>
        <end position="197"/>
    </location>
</feature>
<evidence type="ECO:0000259" key="6">
    <source>
        <dbReference type="Pfam" id="PF03467"/>
    </source>
</evidence>
<dbReference type="CDD" id="cd12455">
    <property type="entry name" value="RRM_like_Smg4_UPF3"/>
    <property type="match status" value="1"/>
</dbReference>
<dbReference type="Pfam" id="PF03467">
    <property type="entry name" value="Smg4_UPF3"/>
    <property type="match status" value="1"/>
</dbReference>
<feature type="region of interest" description="Disordered" evidence="5">
    <location>
        <begin position="362"/>
        <end position="393"/>
    </location>
</feature>
<dbReference type="InterPro" id="IPR035979">
    <property type="entry name" value="RBD_domain_sf"/>
</dbReference>
<keyword evidence="3" id="KW-0866">Nonsense-mediated mRNA decay</keyword>
<feature type="compositionally biased region" description="Low complexity" evidence="5">
    <location>
        <begin position="234"/>
        <end position="245"/>
    </location>
</feature>
<dbReference type="SUPFAM" id="SSF54928">
    <property type="entry name" value="RNA-binding domain, RBD"/>
    <property type="match status" value="1"/>
</dbReference>
<feature type="compositionally biased region" description="Low complexity" evidence="5">
    <location>
        <begin position="260"/>
        <end position="287"/>
    </location>
</feature>
<dbReference type="GO" id="GO:0045727">
    <property type="term" value="P:positive regulation of translation"/>
    <property type="evidence" value="ECO:0007669"/>
    <property type="project" value="TreeGrafter"/>
</dbReference>
<name>A0AAW0FUN0_9APHY</name>
<dbReference type="Gene3D" id="3.30.70.330">
    <property type="match status" value="1"/>
</dbReference>
<evidence type="ECO:0000313" key="7">
    <source>
        <dbReference type="EMBL" id="KAK7683827.1"/>
    </source>
</evidence>
<dbReference type="Proteomes" id="UP001385951">
    <property type="component" value="Unassembled WGS sequence"/>
</dbReference>
<evidence type="ECO:0000256" key="1">
    <source>
        <dbReference type="ARBA" id="ARBA00004123"/>
    </source>
</evidence>
<dbReference type="InterPro" id="IPR012677">
    <property type="entry name" value="Nucleotide-bd_a/b_plait_sf"/>
</dbReference>
<keyword evidence="8" id="KW-1185">Reference proteome</keyword>
<dbReference type="InterPro" id="IPR039722">
    <property type="entry name" value="Upf3"/>
</dbReference>